<organism evidence="7 8">
    <name type="scientific">Antrihabitans cavernicola</name>
    <dbReference type="NCBI Taxonomy" id="2495913"/>
    <lineage>
        <taxon>Bacteria</taxon>
        <taxon>Bacillati</taxon>
        <taxon>Actinomycetota</taxon>
        <taxon>Actinomycetes</taxon>
        <taxon>Mycobacteriales</taxon>
        <taxon>Nocardiaceae</taxon>
        <taxon>Antrihabitans</taxon>
    </lineage>
</organism>
<evidence type="ECO:0000256" key="3">
    <source>
        <dbReference type="ARBA" id="ARBA00022448"/>
    </source>
</evidence>
<comment type="caution">
    <text evidence="7">The sequence shown here is derived from an EMBL/GenBank/DDBJ whole genome shotgun (WGS) entry which is preliminary data.</text>
</comment>
<proteinExistence type="inferred from homology"/>
<dbReference type="Proteomes" id="UP000322244">
    <property type="component" value="Unassembled WGS sequence"/>
</dbReference>
<dbReference type="RefSeq" id="WP_149429333.1">
    <property type="nucleotide sequence ID" value="NZ_VLNY01000002.1"/>
</dbReference>
<dbReference type="PROSITE" id="PS50983">
    <property type="entry name" value="FE_B12_PBP"/>
    <property type="match status" value="1"/>
</dbReference>
<dbReference type="GO" id="GO:0030288">
    <property type="term" value="C:outer membrane-bounded periplasmic space"/>
    <property type="evidence" value="ECO:0007669"/>
    <property type="project" value="TreeGrafter"/>
</dbReference>
<dbReference type="SUPFAM" id="SSF53807">
    <property type="entry name" value="Helical backbone' metal receptor"/>
    <property type="match status" value="1"/>
</dbReference>
<keyword evidence="3" id="KW-0813">Transport</keyword>
<dbReference type="InterPro" id="IPR002491">
    <property type="entry name" value="ABC_transptr_periplasmic_BD"/>
</dbReference>
<evidence type="ECO:0000256" key="4">
    <source>
        <dbReference type="ARBA" id="ARBA00022729"/>
    </source>
</evidence>
<reference evidence="7 8" key="1">
    <citation type="submission" date="2019-07" db="EMBL/GenBank/DDBJ databases">
        <title>Rhodococcus cavernicolus sp. nov., isolated from a cave.</title>
        <authorList>
            <person name="Lee S.D."/>
        </authorList>
    </citation>
    <scope>NUCLEOTIDE SEQUENCE [LARGE SCALE GENOMIC DNA]</scope>
    <source>
        <strain evidence="7 8">C1-24</strain>
    </source>
</reference>
<name>A0A5A7SG53_9NOCA</name>
<sequence>MPARATSIPTRRRALSGVAAATMLVAIAGCSGATTDDESSIVRTTTMVAGAGVVGLGRDTATACPTPTPPDSPDVDPQRIVVLSTQALDTACALGVWERVVGAVTPDAGTQPKFFGDGIAKIPSVGSMAAPDVAKIAALKPDLILGTTPPRPDVIGKLQGIAATTFDNLFPDWKQEFLAGAEALGRRQAGQQALDDFQRQATDTAVQLGASQSEASVVRFTADGAQIEGNDTFAGRILADASVRRPASQRGGSFDLDTADPKAADADLIYVIFDGEKGKEHGTDVMTTDAWEKLGAVDDHRVFTVADAIWNGTGLTAAKAVLSDLHESLNGYTN</sequence>
<dbReference type="GO" id="GO:1901678">
    <property type="term" value="P:iron coordination entity transport"/>
    <property type="evidence" value="ECO:0007669"/>
    <property type="project" value="UniProtKB-ARBA"/>
</dbReference>
<dbReference type="AlphaFoldDB" id="A0A5A7SG53"/>
<accession>A0A5A7SG53</accession>
<dbReference type="OrthoDB" id="9793175at2"/>
<gene>
    <name evidence="7" type="ORF">FOY51_06395</name>
</gene>
<dbReference type="PANTHER" id="PTHR30532">
    <property type="entry name" value="IRON III DICITRATE-BINDING PERIPLASMIC PROTEIN"/>
    <property type="match status" value="1"/>
</dbReference>
<feature type="domain" description="Fe/B12 periplasmic-binding" evidence="6">
    <location>
        <begin position="79"/>
        <end position="333"/>
    </location>
</feature>
<protein>
    <submittedName>
        <fullName evidence="7">ABC transporter substrate-binding protein</fullName>
    </submittedName>
</protein>
<keyword evidence="4 5" id="KW-0732">Signal</keyword>
<evidence type="ECO:0000256" key="5">
    <source>
        <dbReference type="SAM" id="SignalP"/>
    </source>
</evidence>
<dbReference type="PANTHER" id="PTHR30532:SF25">
    <property type="entry name" value="IRON(III) DICITRATE-BINDING PERIPLASMIC PROTEIN"/>
    <property type="match status" value="1"/>
</dbReference>
<comment type="similarity">
    <text evidence="2">Belongs to the bacterial solute-binding protein 8 family.</text>
</comment>
<dbReference type="Pfam" id="PF01497">
    <property type="entry name" value="Peripla_BP_2"/>
    <property type="match status" value="1"/>
</dbReference>
<dbReference type="EMBL" id="VLNY01000002">
    <property type="protein sequence ID" value="KAA0024172.1"/>
    <property type="molecule type" value="Genomic_DNA"/>
</dbReference>
<comment type="subcellular location">
    <subcellularLocation>
        <location evidence="1">Cell envelope</location>
    </subcellularLocation>
</comment>
<evidence type="ECO:0000256" key="2">
    <source>
        <dbReference type="ARBA" id="ARBA00008814"/>
    </source>
</evidence>
<dbReference type="Gene3D" id="3.40.50.1980">
    <property type="entry name" value="Nitrogenase molybdenum iron protein domain"/>
    <property type="match status" value="2"/>
</dbReference>
<evidence type="ECO:0000259" key="6">
    <source>
        <dbReference type="PROSITE" id="PS50983"/>
    </source>
</evidence>
<dbReference type="PROSITE" id="PS51257">
    <property type="entry name" value="PROKAR_LIPOPROTEIN"/>
    <property type="match status" value="1"/>
</dbReference>
<evidence type="ECO:0000313" key="7">
    <source>
        <dbReference type="EMBL" id="KAA0024172.1"/>
    </source>
</evidence>
<feature type="chain" id="PRO_5039434594" evidence="5">
    <location>
        <begin position="29"/>
        <end position="334"/>
    </location>
</feature>
<feature type="signal peptide" evidence="5">
    <location>
        <begin position="1"/>
        <end position="28"/>
    </location>
</feature>
<evidence type="ECO:0000256" key="1">
    <source>
        <dbReference type="ARBA" id="ARBA00004196"/>
    </source>
</evidence>
<dbReference type="InterPro" id="IPR051313">
    <property type="entry name" value="Bact_iron-sidero_bind"/>
</dbReference>
<keyword evidence="8" id="KW-1185">Reference proteome</keyword>
<evidence type="ECO:0000313" key="8">
    <source>
        <dbReference type="Proteomes" id="UP000322244"/>
    </source>
</evidence>